<dbReference type="AlphaFoldDB" id="A0A3A8E3H1"/>
<gene>
    <name evidence="2" type="ORF">D7V32_15945</name>
</gene>
<dbReference type="Proteomes" id="UP000282388">
    <property type="component" value="Unassembled WGS sequence"/>
</dbReference>
<name>A0A3A8E3H1_9GAMM</name>
<keyword evidence="3" id="KW-1185">Reference proteome</keyword>
<proteinExistence type="predicted"/>
<evidence type="ECO:0000256" key="1">
    <source>
        <dbReference type="SAM" id="SignalP"/>
    </source>
</evidence>
<sequence length="138" mass="15497">MNRLKFSVLCALTLGIFPIGYLSASEIHTEHPISNVSMEQEVYAGGDLFPGTVSIQNGRYILKRCTSGGDDYVLDFTDPKFSSGMNPLINNKTQFWVNVFGVYSEEKNEHHLKVTQPVEIHKGESCHLSDFLNDLIDE</sequence>
<protein>
    <submittedName>
        <fullName evidence="2">Uncharacterized protein</fullName>
    </submittedName>
</protein>
<accession>A0A3A8E3H1</accession>
<organism evidence="2 3">
    <name type="scientific">Acinetobacter tianfuensis</name>
    <dbReference type="NCBI Taxonomy" id="2419603"/>
    <lineage>
        <taxon>Bacteria</taxon>
        <taxon>Pseudomonadati</taxon>
        <taxon>Pseudomonadota</taxon>
        <taxon>Gammaproteobacteria</taxon>
        <taxon>Moraxellales</taxon>
        <taxon>Moraxellaceae</taxon>
        <taxon>Acinetobacter</taxon>
    </lineage>
</organism>
<feature type="chain" id="PRO_5017477249" evidence="1">
    <location>
        <begin position="25"/>
        <end position="138"/>
    </location>
</feature>
<dbReference type="RefSeq" id="WP_120403815.1">
    <property type="nucleotide sequence ID" value="NZ_RAXV01000051.1"/>
</dbReference>
<evidence type="ECO:0000313" key="2">
    <source>
        <dbReference type="EMBL" id="RKG29215.1"/>
    </source>
</evidence>
<feature type="signal peptide" evidence="1">
    <location>
        <begin position="1"/>
        <end position="24"/>
    </location>
</feature>
<keyword evidence="1" id="KW-0732">Signal</keyword>
<dbReference type="EMBL" id="RAXV01000051">
    <property type="protein sequence ID" value="RKG29215.1"/>
    <property type="molecule type" value="Genomic_DNA"/>
</dbReference>
<dbReference type="OrthoDB" id="6712658at2"/>
<reference evidence="2 3" key="1">
    <citation type="submission" date="2018-09" db="EMBL/GenBank/DDBJ databases">
        <title>The draft genome of Acinetobacter spp. strains.</title>
        <authorList>
            <person name="Qin J."/>
            <person name="Feng Y."/>
            <person name="Zong Z."/>
        </authorList>
    </citation>
    <scope>NUCLEOTIDE SEQUENCE [LARGE SCALE GENOMIC DNA]</scope>
    <source>
        <strain evidence="2 3">WCHAc060012</strain>
    </source>
</reference>
<evidence type="ECO:0000313" key="3">
    <source>
        <dbReference type="Proteomes" id="UP000282388"/>
    </source>
</evidence>
<comment type="caution">
    <text evidence="2">The sequence shown here is derived from an EMBL/GenBank/DDBJ whole genome shotgun (WGS) entry which is preliminary data.</text>
</comment>